<feature type="transmembrane region" description="Helical" evidence="7">
    <location>
        <begin position="101"/>
        <end position="127"/>
    </location>
</feature>
<dbReference type="InterPro" id="IPR032816">
    <property type="entry name" value="VTT_dom"/>
</dbReference>
<protein>
    <recommendedName>
        <fullName evidence="7">TVP38/TMEM64 family membrane protein</fullName>
    </recommendedName>
</protein>
<feature type="transmembrane region" description="Helical" evidence="7">
    <location>
        <begin position="212"/>
        <end position="230"/>
    </location>
</feature>
<evidence type="ECO:0000256" key="7">
    <source>
        <dbReference type="RuleBase" id="RU366058"/>
    </source>
</evidence>
<comment type="similarity">
    <text evidence="2 7">Belongs to the TVP38/TMEM64 family.</text>
</comment>
<dbReference type="AlphaFoldDB" id="A0A0F6TB46"/>
<feature type="transmembrane region" description="Helical" evidence="7">
    <location>
        <begin position="152"/>
        <end position="174"/>
    </location>
</feature>
<dbReference type="PATRIC" id="fig|161896.4.peg.1197"/>
<evidence type="ECO:0000256" key="3">
    <source>
        <dbReference type="ARBA" id="ARBA00022475"/>
    </source>
</evidence>
<accession>A0A0F6TB46</accession>
<keyword evidence="3 7" id="KW-1003">Cell membrane</keyword>
<dbReference type="EMBL" id="CP011311">
    <property type="protein sequence ID" value="AKE39184.1"/>
    <property type="molecule type" value="Genomic_DNA"/>
</dbReference>
<dbReference type="Pfam" id="PF09335">
    <property type="entry name" value="VTT_dom"/>
    <property type="match status" value="1"/>
</dbReference>
<feature type="transmembrane region" description="Helical" evidence="7">
    <location>
        <begin position="180"/>
        <end position="200"/>
    </location>
</feature>
<sequence>MHSLKTALQGFADFLRSLASSAWATMRGWSVARWCLTIAAIVAVVSLLIWVDIPDLNLLREWAERLGPWFIVGFIVCYVIFTQFPLPRTVWTVAAGVLFGPWLGLSVALVSLTISAALSLTIVRWLLGDWIRPHLAHPAVFKINAHLERRGWLAVGSLRMVAGVPFSILNYVAALTPIPFAHFVVATTIGSIPTTALGVFFGDALAGEPHPALIAAIVFFAALGLVGLYLDSKVPTRVQSRKKGRLD</sequence>
<dbReference type="InterPro" id="IPR015414">
    <property type="entry name" value="TMEM64"/>
</dbReference>
<dbReference type="OrthoDB" id="5242213at2"/>
<keyword evidence="6 7" id="KW-0472">Membrane</keyword>
<feature type="transmembrane region" description="Helical" evidence="7">
    <location>
        <begin position="31"/>
        <end position="50"/>
    </location>
</feature>
<name>A0A0F6TB46_9CORY</name>
<keyword evidence="5 7" id="KW-1133">Transmembrane helix</keyword>
<evidence type="ECO:0000313" key="8">
    <source>
        <dbReference type="EMBL" id="AKE39184.1"/>
    </source>
</evidence>
<feature type="transmembrane region" description="Helical" evidence="7">
    <location>
        <begin position="62"/>
        <end position="81"/>
    </location>
</feature>
<gene>
    <name evidence="8" type="ORF">UL81_06105</name>
</gene>
<dbReference type="HOGENOM" id="CLU_038944_4_0_11"/>
<evidence type="ECO:0000256" key="6">
    <source>
        <dbReference type="ARBA" id="ARBA00023136"/>
    </source>
</evidence>
<evidence type="ECO:0000256" key="1">
    <source>
        <dbReference type="ARBA" id="ARBA00004651"/>
    </source>
</evidence>
<proteinExistence type="inferred from homology"/>
<evidence type="ECO:0000256" key="2">
    <source>
        <dbReference type="ARBA" id="ARBA00008640"/>
    </source>
</evidence>
<dbReference type="Proteomes" id="UP000033566">
    <property type="component" value="Chromosome"/>
</dbReference>
<evidence type="ECO:0000256" key="5">
    <source>
        <dbReference type="ARBA" id="ARBA00022989"/>
    </source>
</evidence>
<keyword evidence="9" id="KW-1185">Reference proteome</keyword>
<dbReference type="KEGG" id="ccj:UL81_06105"/>
<dbReference type="STRING" id="161896.UL81_06105"/>
<keyword evidence="4 7" id="KW-0812">Transmembrane</keyword>
<organism evidence="8 9">
    <name type="scientific">Corynebacterium camporealensis</name>
    <dbReference type="NCBI Taxonomy" id="161896"/>
    <lineage>
        <taxon>Bacteria</taxon>
        <taxon>Bacillati</taxon>
        <taxon>Actinomycetota</taxon>
        <taxon>Actinomycetes</taxon>
        <taxon>Mycobacteriales</taxon>
        <taxon>Corynebacteriaceae</taxon>
        <taxon>Corynebacterium</taxon>
    </lineage>
</organism>
<reference evidence="8 9" key="1">
    <citation type="journal article" date="2015" name="Genome Announc.">
        <title>Complete Genome Sequence of Corynebacterium camporealensis DSM 44610, Isolated from the Milk of a Manchega Sheep with Subclinical Mastitis.</title>
        <authorList>
            <person name="Ruckert C."/>
            <person name="Albersmeier A."/>
            <person name="Winkler A."/>
            <person name="Tauch A."/>
        </authorList>
    </citation>
    <scope>NUCLEOTIDE SEQUENCE [LARGE SCALE GENOMIC DNA]</scope>
    <source>
        <strain evidence="8 9">DSM 44610</strain>
    </source>
</reference>
<dbReference type="PANTHER" id="PTHR12677:SF59">
    <property type="entry name" value="GOLGI APPARATUS MEMBRANE PROTEIN TVP38-RELATED"/>
    <property type="match status" value="1"/>
</dbReference>
<evidence type="ECO:0000313" key="9">
    <source>
        <dbReference type="Proteomes" id="UP000033566"/>
    </source>
</evidence>
<dbReference type="RefSeq" id="WP_035104656.1">
    <property type="nucleotide sequence ID" value="NZ_CP011311.1"/>
</dbReference>
<comment type="subcellular location">
    <subcellularLocation>
        <location evidence="1 7">Cell membrane</location>
        <topology evidence="1 7">Multi-pass membrane protein</topology>
    </subcellularLocation>
</comment>
<evidence type="ECO:0000256" key="4">
    <source>
        <dbReference type="ARBA" id="ARBA00022692"/>
    </source>
</evidence>
<dbReference type="GO" id="GO:0005886">
    <property type="term" value="C:plasma membrane"/>
    <property type="evidence" value="ECO:0007669"/>
    <property type="project" value="UniProtKB-SubCell"/>
</dbReference>
<dbReference type="PANTHER" id="PTHR12677">
    <property type="entry name" value="GOLGI APPARATUS MEMBRANE PROTEIN TVP38-RELATED"/>
    <property type="match status" value="1"/>
</dbReference>